<organism evidence="1 2">
    <name type="scientific">Batillaria attramentaria</name>
    <dbReference type="NCBI Taxonomy" id="370345"/>
    <lineage>
        <taxon>Eukaryota</taxon>
        <taxon>Metazoa</taxon>
        <taxon>Spiralia</taxon>
        <taxon>Lophotrochozoa</taxon>
        <taxon>Mollusca</taxon>
        <taxon>Gastropoda</taxon>
        <taxon>Caenogastropoda</taxon>
        <taxon>Sorbeoconcha</taxon>
        <taxon>Cerithioidea</taxon>
        <taxon>Batillariidae</taxon>
        <taxon>Batillaria</taxon>
    </lineage>
</organism>
<protein>
    <submittedName>
        <fullName evidence="1">Uncharacterized protein</fullName>
    </submittedName>
</protein>
<proteinExistence type="predicted"/>
<evidence type="ECO:0000313" key="2">
    <source>
        <dbReference type="Proteomes" id="UP001519460"/>
    </source>
</evidence>
<evidence type="ECO:0000313" key="1">
    <source>
        <dbReference type="EMBL" id="KAK7505403.1"/>
    </source>
</evidence>
<sequence length="80" mass="8980">MVAPKQVLLCHTHGAFRTWPTIVMMLSAALQKYGYQYPQPGQLSTAVSQRPVPIKLYKMQVKSFPTTFSRPAGSQQEAVR</sequence>
<dbReference type="EMBL" id="JACVVK020000011">
    <property type="protein sequence ID" value="KAK7505403.1"/>
    <property type="molecule type" value="Genomic_DNA"/>
</dbReference>
<name>A0ABD0M140_9CAEN</name>
<dbReference type="AlphaFoldDB" id="A0ABD0M140"/>
<reference evidence="1 2" key="1">
    <citation type="journal article" date="2023" name="Sci. Data">
        <title>Genome assembly of the Korean intertidal mud-creeper Batillaria attramentaria.</title>
        <authorList>
            <person name="Patra A.K."/>
            <person name="Ho P.T."/>
            <person name="Jun S."/>
            <person name="Lee S.J."/>
            <person name="Kim Y."/>
            <person name="Won Y.J."/>
        </authorList>
    </citation>
    <scope>NUCLEOTIDE SEQUENCE [LARGE SCALE GENOMIC DNA]</scope>
    <source>
        <strain evidence="1">Wonlab-2016</strain>
    </source>
</reference>
<keyword evidence="2" id="KW-1185">Reference proteome</keyword>
<accession>A0ABD0M140</accession>
<gene>
    <name evidence="1" type="ORF">BaRGS_00003565</name>
</gene>
<comment type="caution">
    <text evidence="1">The sequence shown here is derived from an EMBL/GenBank/DDBJ whole genome shotgun (WGS) entry which is preliminary data.</text>
</comment>
<dbReference type="Proteomes" id="UP001519460">
    <property type="component" value="Unassembled WGS sequence"/>
</dbReference>